<sequence>MKKTEDLVITDRRMLELMEFTITKGKVGTKAEFLASIGANPRNQSNYQTGHQRFTVDMIRKAAEVYGIDTNWFFGFSARMKSNLKDLSTIELLKLAVSEAEKELAKKK</sequence>
<evidence type="ECO:0000313" key="2">
    <source>
        <dbReference type="Proteomes" id="UP000184420"/>
    </source>
</evidence>
<reference evidence="1 2" key="1">
    <citation type="submission" date="2016-11" db="EMBL/GenBank/DDBJ databases">
        <authorList>
            <person name="Jaros S."/>
            <person name="Januszkiewicz K."/>
            <person name="Wedrychowicz H."/>
        </authorList>
    </citation>
    <scope>NUCLEOTIDE SEQUENCE [LARGE SCALE GENOMIC DNA]</scope>
    <source>
        <strain evidence="1 2">DSM 27406</strain>
    </source>
</reference>
<dbReference type="Proteomes" id="UP000184420">
    <property type="component" value="Unassembled WGS sequence"/>
</dbReference>
<dbReference type="OrthoDB" id="680443at2"/>
<dbReference type="STRING" id="1419482.SAMN05444266_101652"/>
<evidence type="ECO:0000313" key="1">
    <source>
        <dbReference type="EMBL" id="SHK93889.1"/>
    </source>
</evidence>
<name>A0A1M6WJW8_9BACT</name>
<gene>
    <name evidence="1" type="ORF">SAMN05444266_101652</name>
</gene>
<dbReference type="EMBL" id="FRBL01000001">
    <property type="protein sequence ID" value="SHK93889.1"/>
    <property type="molecule type" value="Genomic_DNA"/>
</dbReference>
<proteinExistence type="predicted"/>
<keyword evidence="2" id="KW-1185">Reference proteome</keyword>
<dbReference type="RefSeq" id="WP_073077968.1">
    <property type="nucleotide sequence ID" value="NZ_FRBL01000001.1"/>
</dbReference>
<dbReference type="InterPro" id="IPR010982">
    <property type="entry name" value="Lambda_DNA-bd_dom_sf"/>
</dbReference>
<accession>A0A1M6WJW8</accession>
<protein>
    <submittedName>
        <fullName evidence="1">Uncharacterized protein</fullName>
    </submittedName>
</protein>
<dbReference type="SUPFAM" id="SSF47413">
    <property type="entry name" value="lambda repressor-like DNA-binding domains"/>
    <property type="match status" value="1"/>
</dbReference>
<dbReference type="Gene3D" id="1.10.260.40">
    <property type="entry name" value="lambda repressor-like DNA-binding domains"/>
    <property type="match status" value="1"/>
</dbReference>
<dbReference type="AlphaFoldDB" id="A0A1M6WJW8"/>
<dbReference type="GO" id="GO:0003677">
    <property type="term" value="F:DNA binding"/>
    <property type="evidence" value="ECO:0007669"/>
    <property type="project" value="InterPro"/>
</dbReference>
<organism evidence="1 2">
    <name type="scientific">Chitinophaga jiangningensis</name>
    <dbReference type="NCBI Taxonomy" id="1419482"/>
    <lineage>
        <taxon>Bacteria</taxon>
        <taxon>Pseudomonadati</taxon>
        <taxon>Bacteroidota</taxon>
        <taxon>Chitinophagia</taxon>
        <taxon>Chitinophagales</taxon>
        <taxon>Chitinophagaceae</taxon>
        <taxon>Chitinophaga</taxon>
    </lineage>
</organism>